<dbReference type="Proteomes" id="UP000198403">
    <property type="component" value="Unassembled WGS sequence"/>
</dbReference>
<name>A0A238W8Z7_9ACTN</name>
<proteinExistence type="predicted"/>
<evidence type="ECO:0000313" key="2">
    <source>
        <dbReference type="Proteomes" id="UP000198403"/>
    </source>
</evidence>
<keyword evidence="2" id="KW-1185">Reference proteome</keyword>
<evidence type="ECO:0000313" key="1">
    <source>
        <dbReference type="EMBL" id="SNR43065.1"/>
    </source>
</evidence>
<accession>A0A238W8Z7</accession>
<dbReference type="EMBL" id="FZNO01000007">
    <property type="protein sequence ID" value="SNR43065.1"/>
    <property type="molecule type" value="Genomic_DNA"/>
</dbReference>
<protein>
    <submittedName>
        <fullName evidence="1">Uncharacterized protein</fullName>
    </submittedName>
</protein>
<dbReference type="AlphaFoldDB" id="A0A238W8Z7"/>
<organism evidence="1 2">
    <name type="scientific">Blastococcus mobilis</name>
    <dbReference type="NCBI Taxonomy" id="1938746"/>
    <lineage>
        <taxon>Bacteria</taxon>
        <taxon>Bacillati</taxon>
        <taxon>Actinomycetota</taxon>
        <taxon>Actinomycetes</taxon>
        <taxon>Geodermatophilales</taxon>
        <taxon>Geodermatophilaceae</taxon>
        <taxon>Blastococcus</taxon>
    </lineage>
</organism>
<gene>
    <name evidence="1" type="ORF">SAMN06272737_1072</name>
</gene>
<reference evidence="1 2" key="1">
    <citation type="submission" date="2017-06" db="EMBL/GenBank/DDBJ databases">
        <authorList>
            <person name="Kim H.J."/>
            <person name="Triplett B.A."/>
        </authorList>
    </citation>
    <scope>NUCLEOTIDE SEQUENCE [LARGE SCALE GENOMIC DNA]</scope>
    <source>
        <strain evidence="1 2">DSM 44272</strain>
    </source>
</reference>
<sequence length="101" mass="11424">MTRAMQPRTVARKRQDEPLAIARVRDYLGTEERLNRRAGVSSLSGDRADDDPRLTSVCHALAEARRVEQFEDHIRRVVDAAPPLTAEQRDKLALLLRASYG</sequence>